<reference evidence="3" key="1">
    <citation type="submission" date="2016-10" db="EMBL/GenBank/DDBJ databases">
        <authorList>
            <person name="Varghese N."/>
            <person name="Submissions S."/>
        </authorList>
    </citation>
    <scope>NUCLEOTIDE SEQUENCE [LARGE SCALE GENOMIC DNA]</scope>
    <source>
        <strain evidence="3">DSM 11005</strain>
    </source>
</reference>
<keyword evidence="1" id="KW-0472">Membrane</keyword>
<dbReference type="AlphaFoldDB" id="A0A1G6IEY5"/>
<gene>
    <name evidence="2" type="ORF">SAMN04487864_1029</name>
</gene>
<feature type="transmembrane region" description="Helical" evidence="1">
    <location>
        <begin position="529"/>
        <end position="549"/>
    </location>
</feature>
<feature type="transmembrane region" description="Helical" evidence="1">
    <location>
        <begin position="454"/>
        <end position="473"/>
    </location>
</feature>
<dbReference type="RefSeq" id="WP_093729196.1">
    <property type="nucleotide sequence ID" value="NZ_FMYW01000002.1"/>
</dbReference>
<accession>A0A1G6IEY5</accession>
<evidence type="ECO:0000313" key="3">
    <source>
        <dbReference type="Proteomes" id="UP000198943"/>
    </source>
</evidence>
<feature type="transmembrane region" description="Helical" evidence="1">
    <location>
        <begin position="569"/>
        <end position="590"/>
    </location>
</feature>
<feature type="transmembrane region" description="Helical" evidence="1">
    <location>
        <begin position="424"/>
        <end position="442"/>
    </location>
</feature>
<keyword evidence="1" id="KW-0812">Transmembrane</keyword>
<feature type="transmembrane region" description="Helical" evidence="1">
    <location>
        <begin position="398"/>
        <end position="418"/>
    </location>
</feature>
<dbReference type="OrthoDB" id="3805529at2"/>
<feature type="transmembrane region" description="Helical" evidence="1">
    <location>
        <begin position="649"/>
        <end position="671"/>
    </location>
</feature>
<evidence type="ECO:0000313" key="2">
    <source>
        <dbReference type="EMBL" id="SDC04306.1"/>
    </source>
</evidence>
<evidence type="ECO:0000256" key="1">
    <source>
        <dbReference type="SAM" id="Phobius"/>
    </source>
</evidence>
<name>A0A1G6IEY5_9FIRM</name>
<feature type="transmembrane region" description="Helical" evidence="1">
    <location>
        <begin position="485"/>
        <end position="508"/>
    </location>
</feature>
<keyword evidence="1" id="KW-1133">Transmembrane helix</keyword>
<sequence length="716" mass="79740">MSVPNWKERYNPILVLCIAVAFCAALYLMQIRVGIEKRNDTVEQTLDYQGILMMAQREGYSSEKLLQQFKDAGVTTLIVYDTTLERLDREKRISAMPGDVLQKAAAGVHRGDFDAILASPALDPDAVYVTRGHDEEAWNEVKEDLFLRYGAERVKPFSQTPEILEVKGDSRLLLEPDYRAKTPMMQAPLGLSVKELREVQEKGFYVAVRPQNYLPYTQKGVDSLFARIDKSGVQVTTYIPCGTDVIGFPADIGYMGKKLKERNIRLGLLEHVTQLQFAKFAGLDDLLRSVDNNAVRVLNIDAQENSKLMMPDALRRWALADEERNIRVNYVRLFLKPQNGVDIIDLNLDYMRKITQQVKGRGYKIGVAGVFQKPGDVAPASANGNPGFAGSYDPDRKALLVVALGAWAALALYMGMILPSCKGTKQYLLVIFGMLLTAYSLFMGRGLSVRQGLAFLSAVLYPVLSMSVILTLWDTIKTDTRSTAGVIVTALWQLALAIALSLIGATLNGSIMGDLRFMLEADIYRGVKLTFIMPVLLTLLLFLRQYSIFRNPGENVADLFSQLVQICKTRLTLGHFVILGVLLFVAYIFVGRSGHTGGVPVPAIEIKLRLFLEEVMYARPREKEFMIGHPAFFLAVLAAYRMAPNWCKLALVLGAVIGQGSLVQTFCHMRTPAMMSYIRAADGYLLGSVLGIIAVIAVSVLMPYVKPWLRRFTLNE</sequence>
<dbReference type="Pfam" id="PF18949">
    <property type="entry name" value="DUF5693"/>
    <property type="match status" value="1"/>
</dbReference>
<feature type="transmembrane region" description="Helical" evidence="1">
    <location>
        <begin position="12"/>
        <end position="29"/>
    </location>
</feature>
<organism evidence="2 3">
    <name type="scientific">Succiniclasticum ruminis</name>
    <dbReference type="NCBI Taxonomy" id="40841"/>
    <lineage>
        <taxon>Bacteria</taxon>
        <taxon>Bacillati</taxon>
        <taxon>Bacillota</taxon>
        <taxon>Negativicutes</taxon>
        <taxon>Acidaminococcales</taxon>
        <taxon>Acidaminococcaceae</taxon>
        <taxon>Succiniclasticum</taxon>
    </lineage>
</organism>
<feature type="transmembrane region" description="Helical" evidence="1">
    <location>
        <begin position="683"/>
        <end position="705"/>
    </location>
</feature>
<dbReference type="Proteomes" id="UP000198943">
    <property type="component" value="Unassembled WGS sequence"/>
</dbReference>
<dbReference type="EMBL" id="FMYW01000002">
    <property type="protein sequence ID" value="SDC04306.1"/>
    <property type="molecule type" value="Genomic_DNA"/>
</dbReference>
<keyword evidence="3" id="KW-1185">Reference proteome</keyword>
<proteinExistence type="predicted"/>
<dbReference type="InterPro" id="IPR043748">
    <property type="entry name" value="DUF5693"/>
</dbReference>
<protein>
    <submittedName>
        <fullName evidence="2">Uncharacterized protein</fullName>
    </submittedName>
</protein>
<feature type="transmembrane region" description="Helical" evidence="1">
    <location>
        <begin position="625"/>
        <end position="643"/>
    </location>
</feature>